<dbReference type="STRING" id="765440.A0A0C3B5K7"/>
<feature type="region of interest" description="Disordered" evidence="1">
    <location>
        <begin position="279"/>
        <end position="304"/>
    </location>
</feature>
<dbReference type="Proteomes" id="UP000054166">
    <property type="component" value="Unassembled WGS sequence"/>
</dbReference>
<gene>
    <name evidence="2" type="ORF">PILCRDRAFT_495662</name>
</gene>
<dbReference type="HOGENOM" id="CLU_049769_0_0_1"/>
<accession>A0A0C3B5K7</accession>
<reference evidence="3" key="2">
    <citation type="submission" date="2015-01" db="EMBL/GenBank/DDBJ databases">
        <title>Evolutionary Origins and Diversification of the Mycorrhizal Mutualists.</title>
        <authorList>
            <consortium name="DOE Joint Genome Institute"/>
            <consortium name="Mycorrhizal Genomics Consortium"/>
            <person name="Kohler A."/>
            <person name="Kuo A."/>
            <person name="Nagy L.G."/>
            <person name="Floudas D."/>
            <person name="Copeland A."/>
            <person name="Barry K.W."/>
            <person name="Cichocki N."/>
            <person name="Veneault-Fourrey C."/>
            <person name="LaButti K."/>
            <person name="Lindquist E.A."/>
            <person name="Lipzen A."/>
            <person name="Lundell T."/>
            <person name="Morin E."/>
            <person name="Murat C."/>
            <person name="Riley R."/>
            <person name="Ohm R."/>
            <person name="Sun H."/>
            <person name="Tunlid A."/>
            <person name="Henrissat B."/>
            <person name="Grigoriev I.V."/>
            <person name="Hibbett D.S."/>
            <person name="Martin F."/>
        </authorList>
    </citation>
    <scope>NUCLEOTIDE SEQUENCE [LARGE SCALE GENOMIC DNA]</scope>
    <source>
        <strain evidence="3">F 1598</strain>
    </source>
</reference>
<feature type="region of interest" description="Disordered" evidence="1">
    <location>
        <begin position="1"/>
        <end position="49"/>
    </location>
</feature>
<dbReference type="AlphaFoldDB" id="A0A0C3B5K7"/>
<reference evidence="2 3" key="1">
    <citation type="submission" date="2014-04" db="EMBL/GenBank/DDBJ databases">
        <authorList>
            <consortium name="DOE Joint Genome Institute"/>
            <person name="Kuo A."/>
            <person name="Tarkka M."/>
            <person name="Buscot F."/>
            <person name="Kohler A."/>
            <person name="Nagy L.G."/>
            <person name="Floudas D."/>
            <person name="Copeland A."/>
            <person name="Barry K.W."/>
            <person name="Cichocki N."/>
            <person name="Veneault-Fourrey C."/>
            <person name="LaButti K."/>
            <person name="Lindquist E.A."/>
            <person name="Lipzen A."/>
            <person name="Lundell T."/>
            <person name="Morin E."/>
            <person name="Murat C."/>
            <person name="Sun H."/>
            <person name="Tunlid A."/>
            <person name="Henrissat B."/>
            <person name="Grigoriev I.V."/>
            <person name="Hibbett D.S."/>
            <person name="Martin F."/>
            <person name="Nordberg H.P."/>
            <person name="Cantor M.N."/>
            <person name="Hua S.X."/>
        </authorList>
    </citation>
    <scope>NUCLEOTIDE SEQUENCE [LARGE SCALE GENOMIC DNA]</scope>
    <source>
        <strain evidence="2 3">F 1598</strain>
    </source>
</reference>
<organism evidence="2 3">
    <name type="scientific">Piloderma croceum (strain F 1598)</name>
    <dbReference type="NCBI Taxonomy" id="765440"/>
    <lineage>
        <taxon>Eukaryota</taxon>
        <taxon>Fungi</taxon>
        <taxon>Dikarya</taxon>
        <taxon>Basidiomycota</taxon>
        <taxon>Agaricomycotina</taxon>
        <taxon>Agaricomycetes</taxon>
        <taxon>Agaricomycetidae</taxon>
        <taxon>Atheliales</taxon>
        <taxon>Atheliaceae</taxon>
        <taxon>Piloderma</taxon>
    </lineage>
</organism>
<dbReference type="OrthoDB" id="3269273at2759"/>
<dbReference type="InParanoid" id="A0A0C3B5K7"/>
<feature type="compositionally biased region" description="Polar residues" evidence="1">
    <location>
        <begin position="1"/>
        <end position="25"/>
    </location>
</feature>
<proteinExistence type="predicted"/>
<evidence type="ECO:0000313" key="3">
    <source>
        <dbReference type="Proteomes" id="UP000054166"/>
    </source>
</evidence>
<evidence type="ECO:0000256" key="1">
    <source>
        <dbReference type="SAM" id="MobiDB-lite"/>
    </source>
</evidence>
<dbReference type="EMBL" id="KN832998">
    <property type="protein sequence ID" value="KIM81523.1"/>
    <property type="molecule type" value="Genomic_DNA"/>
</dbReference>
<name>A0A0C3B5K7_PILCF</name>
<evidence type="ECO:0000313" key="2">
    <source>
        <dbReference type="EMBL" id="KIM81523.1"/>
    </source>
</evidence>
<protein>
    <submittedName>
        <fullName evidence="2">Uncharacterized protein</fullName>
    </submittedName>
</protein>
<sequence>MAHMSSAFNFSSPASTPSQAHTQNDFPPPTHSHSHAPPSLGFNTPSPQSFSDAPLSPIIDALMIDTLAQDFKLEPVHRANMHTFIQIGSADGTLSKSDLATRMYLLGALYADIAERHRQQQDQGSMDLKGLFNDLKIRLEGQFELTKDQMNNIRKAANDMIYEHTRVNFVMMNVDLMRHIREHDVSMGLSNVVGNPARERVLASVLKKTCSSVRNAFRQDIRDSIIGDNKCTLAEFTYRTADKYRRGQFDENMGLGYTIHNVLLHRFGLDNIELIRKVSTPSGDNNGEESDSTPPVATKRQRTQVGRIPKGEDFWGKARWLLCAAGHSIRTHSDKYTLGRVSAI</sequence>
<keyword evidence="3" id="KW-1185">Reference proteome</keyword>